<gene>
    <name evidence="2" type="ORF">FRX94_10500</name>
</gene>
<evidence type="ECO:0000313" key="2">
    <source>
        <dbReference type="EMBL" id="TWT22835.1"/>
    </source>
</evidence>
<dbReference type="AlphaFoldDB" id="A0A5C5UB96"/>
<comment type="caution">
    <text evidence="2">The sequence shown here is derived from an EMBL/GenBank/DDBJ whole genome shotgun (WGS) entry which is preliminary data.</text>
</comment>
<dbReference type="RefSeq" id="WP_146325297.1">
    <property type="nucleotide sequence ID" value="NZ_BAABLR010000066.1"/>
</dbReference>
<dbReference type="OrthoDB" id="8018325at2"/>
<feature type="domain" description="N-acetyltransferase" evidence="1">
    <location>
        <begin position="14"/>
        <end position="117"/>
    </location>
</feature>
<keyword evidence="2" id="KW-0808">Transferase</keyword>
<dbReference type="Gene3D" id="3.40.630.30">
    <property type="match status" value="1"/>
</dbReference>
<accession>A0A5C5UB96</accession>
<keyword evidence="3" id="KW-1185">Reference proteome</keyword>
<dbReference type="GO" id="GO:0016747">
    <property type="term" value="F:acyltransferase activity, transferring groups other than amino-acyl groups"/>
    <property type="evidence" value="ECO:0007669"/>
    <property type="project" value="InterPro"/>
</dbReference>
<protein>
    <submittedName>
        <fullName evidence="2">GNAT family N-acetyltransferase</fullName>
    </submittedName>
</protein>
<dbReference type="InterPro" id="IPR000182">
    <property type="entry name" value="GNAT_dom"/>
</dbReference>
<dbReference type="Pfam" id="PF00583">
    <property type="entry name" value="Acetyltransf_1"/>
    <property type="match status" value="1"/>
</dbReference>
<sequence>MAIQVRDIVHDDRDWLRSYMVQQWGSEFLTTRGVENNAVEAPGLVAVRGGEIAGILTYVEHEDDCEILCLKSLTPGKGVGSLLVETFLKDRLPGELITVSVFNDNVGGLGFFQHLGFRIVELLRGNADKARCKNPGIPLVGARGIHIHDELVLAQRL</sequence>
<name>A0A5C5UB96_9CORY</name>
<organism evidence="2 3">
    <name type="scientific">Corynebacterium canis</name>
    <dbReference type="NCBI Taxonomy" id="679663"/>
    <lineage>
        <taxon>Bacteria</taxon>
        <taxon>Bacillati</taxon>
        <taxon>Actinomycetota</taxon>
        <taxon>Actinomycetes</taxon>
        <taxon>Mycobacteriales</taxon>
        <taxon>Corynebacteriaceae</taxon>
        <taxon>Corynebacterium</taxon>
    </lineage>
</organism>
<evidence type="ECO:0000313" key="3">
    <source>
        <dbReference type="Proteomes" id="UP000320791"/>
    </source>
</evidence>
<reference evidence="2 3" key="1">
    <citation type="submission" date="2019-08" db="EMBL/GenBank/DDBJ databases">
        <authorList>
            <person name="Lei W."/>
        </authorList>
    </citation>
    <scope>NUCLEOTIDE SEQUENCE [LARGE SCALE GENOMIC DNA]</scope>
    <source>
        <strain evidence="2 3">CCUG 58627</strain>
    </source>
</reference>
<proteinExistence type="predicted"/>
<dbReference type="Proteomes" id="UP000320791">
    <property type="component" value="Unassembled WGS sequence"/>
</dbReference>
<dbReference type="InterPro" id="IPR016181">
    <property type="entry name" value="Acyl_CoA_acyltransferase"/>
</dbReference>
<evidence type="ECO:0000259" key="1">
    <source>
        <dbReference type="Pfam" id="PF00583"/>
    </source>
</evidence>
<dbReference type="SUPFAM" id="SSF55729">
    <property type="entry name" value="Acyl-CoA N-acyltransferases (Nat)"/>
    <property type="match status" value="1"/>
</dbReference>
<dbReference type="EMBL" id="VOHM01000026">
    <property type="protein sequence ID" value="TWT22835.1"/>
    <property type="molecule type" value="Genomic_DNA"/>
</dbReference>